<dbReference type="PANTHER" id="PTHR10098:SF112">
    <property type="entry name" value="SLR0380 PROTEIN"/>
    <property type="match status" value="1"/>
</dbReference>
<accession>A0A951PP72</accession>
<keyword evidence="2" id="KW-1133">Transmembrane helix</keyword>
<dbReference type="PROSITE" id="PS50005">
    <property type="entry name" value="TPR"/>
    <property type="match status" value="1"/>
</dbReference>
<evidence type="ECO:0000313" key="5">
    <source>
        <dbReference type="Proteomes" id="UP000753908"/>
    </source>
</evidence>
<dbReference type="EMBL" id="JAHHIF010000045">
    <property type="protein sequence ID" value="MBW4547660.1"/>
    <property type="molecule type" value="Genomic_DNA"/>
</dbReference>
<reference evidence="4" key="2">
    <citation type="journal article" date="2022" name="Microbiol. Resour. Announc.">
        <title>Metagenome Sequencing to Explore Phylogenomics of Terrestrial Cyanobacteria.</title>
        <authorList>
            <person name="Ward R.D."/>
            <person name="Stajich J.E."/>
            <person name="Johansen J.R."/>
            <person name="Huntemann M."/>
            <person name="Clum A."/>
            <person name="Foster B."/>
            <person name="Foster B."/>
            <person name="Roux S."/>
            <person name="Palaniappan K."/>
            <person name="Varghese N."/>
            <person name="Mukherjee S."/>
            <person name="Reddy T.B.K."/>
            <person name="Daum C."/>
            <person name="Copeland A."/>
            <person name="Chen I.A."/>
            <person name="Ivanova N.N."/>
            <person name="Kyrpides N.C."/>
            <person name="Shapiro N."/>
            <person name="Eloe-Fadrosh E.A."/>
            <person name="Pietrasiak N."/>
        </authorList>
    </citation>
    <scope>NUCLEOTIDE SEQUENCE</scope>
    <source>
        <strain evidence="4">CPER-KK1</strain>
    </source>
</reference>
<dbReference type="Pfam" id="PF13176">
    <property type="entry name" value="TPR_7"/>
    <property type="match status" value="1"/>
</dbReference>
<sequence length="935" mass="103954">MKRVNKFVQRKGESIIRLQASHWIVFFLTLFFVTTVLPVAAQYSSSQSSLLLLSEQPKSRLLVGTEIPRLIPIGLNNSTFHTPSTPLLKGGVVQENALVKGAAVQENLSNLDQIGIKSQVDASSQLAQGRTLYEAGQFAQAATLWQQAAQRYEAQNDYLNQALSLSYLALAYQDLGQWQAAETAINQSLERLNNLELRTQNSKLIFAHTLNTQGSLQLARGQAQAALDTWKQAQAAYTDGGDDIGRFGSQINQAQALQTLGLYRRAQTTLEQVNKDLQAYPDSLLKATGLRSLGVALQVVGDLQKSQEVLEQSLAIIQRLDSSLDTSETFFSLGNTARDLEDYTTALALYTKAATNATSPITKLEAQLNQLSLNLQLKQWDAAQALLPQIQSQLPDLPVSHDAVYAQVNLAESLMKWSVVNGNPQNTNDIAKLLATATQQARMLEDPRAESYAFGQLGQLYKQTQQWEEAQNLTQQALQIAQSINASDTAYRWQWQLGQILKQQGKLTEATAAYTEAVNSLQFLRSDLVTINPNIQFSFRETVEPVYRELVQLLLQPPRNQEEVSQENLDKARQVIESLQLAELDNFFRQACLSAKPEQIDRVDPTAAVIYPIILPERLAVIVSLPGQPLGYYQTQLPQSEVESLLEQLLQSLNPAFSNKQRLRLSQQVYNWLVQPAESKLAASGVKTLVFVLDGALRSLPMAALYDGQQYLVEKYSIALSPGLQLLETRSLIREQLKVLTGGLTEARQGFSPLPAVESELKQIASELPSEVLLNQEFIKTRLEQQINAFPFPIIHLATHAQFSSKAEDTFLLTWDGRVNVKELDQLLQSRNQSNTHPIELLVLSACQTATGDNRSALGLAGFAVRSGARSTLATLWSVRDESTAELMAAFYQELVQTEVSKAEALRQAQLVLLHKPNYEHPFYWAPFVLIGNWL</sequence>
<dbReference type="Pfam" id="PF13181">
    <property type="entry name" value="TPR_8"/>
    <property type="match status" value="1"/>
</dbReference>
<dbReference type="InterPro" id="IPR019734">
    <property type="entry name" value="TPR_rpt"/>
</dbReference>
<dbReference type="Proteomes" id="UP000753908">
    <property type="component" value="Unassembled WGS sequence"/>
</dbReference>
<evidence type="ECO:0000259" key="3">
    <source>
        <dbReference type="Pfam" id="PF12770"/>
    </source>
</evidence>
<dbReference type="SUPFAM" id="SSF48452">
    <property type="entry name" value="TPR-like"/>
    <property type="match status" value="3"/>
</dbReference>
<feature type="transmembrane region" description="Helical" evidence="2">
    <location>
        <begin position="20"/>
        <end position="41"/>
    </location>
</feature>
<dbReference type="Gene3D" id="1.25.40.10">
    <property type="entry name" value="Tetratricopeptide repeat domain"/>
    <property type="match status" value="3"/>
</dbReference>
<feature type="repeat" description="TPR" evidence="1">
    <location>
        <begin position="451"/>
        <end position="484"/>
    </location>
</feature>
<evidence type="ECO:0000313" key="4">
    <source>
        <dbReference type="EMBL" id="MBW4547660.1"/>
    </source>
</evidence>
<dbReference type="InterPro" id="IPR024983">
    <property type="entry name" value="CHAT_dom"/>
</dbReference>
<reference evidence="4" key="1">
    <citation type="submission" date="2021-05" db="EMBL/GenBank/DDBJ databases">
        <authorList>
            <person name="Pietrasiak N."/>
            <person name="Ward R."/>
            <person name="Stajich J.E."/>
            <person name="Kurbessoian T."/>
        </authorList>
    </citation>
    <scope>NUCLEOTIDE SEQUENCE</scope>
    <source>
        <strain evidence="4">CPER-KK1</strain>
    </source>
</reference>
<proteinExistence type="predicted"/>
<keyword evidence="1" id="KW-0802">TPR repeat</keyword>
<organism evidence="4 5">
    <name type="scientific">Symplocastrum torsivum CPER-KK1</name>
    <dbReference type="NCBI Taxonomy" id="450513"/>
    <lineage>
        <taxon>Bacteria</taxon>
        <taxon>Bacillati</taxon>
        <taxon>Cyanobacteriota</taxon>
        <taxon>Cyanophyceae</taxon>
        <taxon>Oscillatoriophycideae</taxon>
        <taxon>Oscillatoriales</taxon>
        <taxon>Microcoleaceae</taxon>
        <taxon>Symplocastrum</taxon>
    </lineage>
</organism>
<feature type="domain" description="CHAT" evidence="3">
    <location>
        <begin position="664"/>
        <end position="933"/>
    </location>
</feature>
<evidence type="ECO:0000256" key="2">
    <source>
        <dbReference type="SAM" id="Phobius"/>
    </source>
</evidence>
<dbReference type="Pfam" id="PF12770">
    <property type="entry name" value="CHAT"/>
    <property type="match status" value="1"/>
</dbReference>
<dbReference type="PANTHER" id="PTHR10098">
    <property type="entry name" value="RAPSYN-RELATED"/>
    <property type="match status" value="1"/>
</dbReference>
<protein>
    <submittedName>
        <fullName evidence="4">CHAT domain-containing protein</fullName>
    </submittedName>
</protein>
<gene>
    <name evidence="4" type="ORF">KME25_24940</name>
</gene>
<name>A0A951PP72_9CYAN</name>
<dbReference type="SMART" id="SM00028">
    <property type="entry name" value="TPR"/>
    <property type="match status" value="7"/>
</dbReference>
<dbReference type="InterPro" id="IPR011990">
    <property type="entry name" value="TPR-like_helical_dom_sf"/>
</dbReference>
<keyword evidence="2" id="KW-0812">Transmembrane</keyword>
<dbReference type="Pfam" id="PF13424">
    <property type="entry name" value="TPR_12"/>
    <property type="match status" value="1"/>
</dbReference>
<keyword evidence="2" id="KW-0472">Membrane</keyword>
<dbReference type="AlphaFoldDB" id="A0A951PP72"/>
<evidence type="ECO:0000256" key="1">
    <source>
        <dbReference type="PROSITE-ProRule" id="PRU00339"/>
    </source>
</evidence>
<comment type="caution">
    <text evidence="4">The sequence shown here is derived from an EMBL/GenBank/DDBJ whole genome shotgun (WGS) entry which is preliminary data.</text>
</comment>